<protein>
    <recommendedName>
        <fullName evidence="3">WXG100 family type VII secretion target</fullName>
    </recommendedName>
</protein>
<keyword evidence="2" id="KW-1185">Reference proteome</keyword>
<proteinExistence type="predicted"/>
<organism evidence="1 2">
    <name type="scientific">Microbacterium terregens</name>
    <dbReference type="NCBI Taxonomy" id="69363"/>
    <lineage>
        <taxon>Bacteria</taxon>
        <taxon>Bacillati</taxon>
        <taxon>Actinomycetota</taxon>
        <taxon>Actinomycetes</taxon>
        <taxon>Micrococcales</taxon>
        <taxon>Microbacteriaceae</taxon>
        <taxon>Microbacterium</taxon>
    </lineage>
</organism>
<accession>A0ABV5SYG9</accession>
<sequence>MSTPSDPTTETLDVLALVRRHLDELIGRLLEVSARSAGLAEQTDWRTDAATAFHTTAETWRRDVAALVPIVEDAREDLDLARARMEAHAWRHGL</sequence>
<dbReference type="RefSeq" id="WP_344710975.1">
    <property type="nucleotide sequence ID" value="NZ_BAAAWH010000001.1"/>
</dbReference>
<evidence type="ECO:0000313" key="1">
    <source>
        <dbReference type="EMBL" id="MFB9644476.1"/>
    </source>
</evidence>
<dbReference type="Gene3D" id="1.10.287.1060">
    <property type="entry name" value="ESAT-6-like"/>
    <property type="match status" value="1"/>
</dbReference>
<reference evidence="1 2" key="1">
    <citation type="submission" date="2024-09" db="EMBL/GenBank/DDBJ databases">
        <authorList>
            <person name="Sun Q."/>
            <person name="Mori K."/>
        </authorList>
    </citation>
    <scope>NUCLEOTIDE SEQUENCE [LARGE SCALE GENOMIC DNA]</scope>
    <source>
        <strain evidence="1 2">JCM 1342</strain>
    </source>
</reference>
<comment type="caution">
    <text evidence="1">The sequence shown here is derived from an EMBL/GenBank/DDBJ whole genome shotgun (WGS) entry which is preliminary data.</text>
</comment>
<evidence type="ECO:0000313" key="2">
    <source>
        <dbReference type="Proteomes" id="UP001589611"/>
    </source>
</evidence>
<gene>
    <name evidence="1" type="ORF">ACFFPJ_01540</name>
</gene>
<dbReference type="Proteomes" id="UP001589611">
    <property type="component" value="Unassembled WGS sequence"/>
</dbReference>
<name>A0ABV5SYG9_9MICO</name>
<evidence type="ECO:0008006" key="3">
    <source>
        <dbReference type="Google" id="ProtNLM"/>
    </source>
</evidence>
<dbReference type="EMBL" id="JBHMBE010000001">
    <property type="protein sequence ID" value="MFB9644476.1"/>
    <property type="molecule type" value="Genomic_DNA"/>
</dbReference>